<dbReference type="PANTHER" id="PTHR40132">
    <property type="entry name" value="PRE-MRNA-SPLICING FACTOR 38B"/>
    <property type="match status" value="1"/>
</dbReference>
<dbReference type="EMBL" id="JAKLMC020000026">
    <property type="protein sequence ID" value="KAK5950477.1"/>
    <property type="molecule type" value="Genomic_DNA"/>
</dbReference>
<gene>
    <name evidence="2" type="ORF">OHC33_008420</name>
</gene>
<name>A0AAN8I219_9EURO</name>
<feature type="region of interest" description="Disordered" evidence="1">
    <location>
        <begin position="62"/>
        <end position="203"/>
    </location>
</feature>
<evidence type="ECO:0000256" key="1">
    <source>
        <dbReference type="SAM" id="MobiDB-lite"/>
    </source>
</evidence>
<organism evidence="2 3">
    <name type="scientific">Knufia fluminis</name>
    <dbReference type="NCBI Taxonomy" id="191047"/>
    <lineage>
        <taxon>Eukaryota</taxon>
        <taxon>Fungi</taxon>
        <taxon>Dikarya</taxon>
        <taxon>Ascomycota</taxon>
        <taxon>Pezizomycotina</taxon>
        <taxon>Eurotiomycetes</taxon>
        <taxon>Chaetothyriomycetidae</taxon>
        <taxon>Chaetothyriales</taxon>
        <taxon>Trichomeriaceae</taxon>
        <taxon>Knufia</taxon>
    </lineage>
</organism>
<dbReference type="AlphaFoldDB" id="A0AAN8I219"/>
<proteinExistence type="predicted"/>
<feature type="compositionally biased region" description="Basic residues" evidence="1">
    <location>
        <begin position="168"/>
        <end position="178"/>
    </location>
</feature>
<feature type="compositionally biased region" description="Basic and acidic residues" evidence="1">
    <location>
        <begin position="123"/>
        <end position="144"/>
    </location>
</feature>
<comment type="caution">
    <text evidence="2">The sequence shown here is derived from an EMBL/GenBank/DDBJ whole genome shotgun (WGS) entry which is preliminary data.</text>
</comment>
<evidence type="ECO:0000313" key="3">
    <source>
        <dbReference type="Proteomes" id="UP001316803"/>
    </source>
</evidence>
<evidence type="ECO:0000313" key="2">
    <source>
        <dbReference type="EMBL" id="KAK5950477.1"/>
    </source>
</evidence>
<feature type="compositionally biased region" description="Basic and acidic residues" evidence="1">
    <location>
        <begin position="263"/>
        <end position="276"/>
    </location>
</feature>
<reference evidence="2 3" key="1">
    <citation type="submission" date="2022-12" db="EMBL/GenBank/DDBJ databases">
        <title>Genomic features and morphological characterization of a novel Knufia sp. strain isolated from spacecraft assembly facility.</title>
        <authorList>
            <person name="Teixeira M."/>
            <person name="Chander A.M."/>
            <person name="Stajich J.E."/>
            <person name="Venkateswaran K."/>
        </authorList>
    </citation>
    <scope>NUCLEOTIDE SEQUENCE [LARGE SCALE GENOMIC DNA]</scope>
    <source>
        <strain evidence="2 3">FJI-L2-BK-P2</strain>
    </source>
</reference>
<protein>
    <recommendedName>
        <fullName evidence="4">Pre-mRNA-splicing factor 38B</fullName>
    </recommendedName>
</protein>
<dbReference type="PANTHER" id="PTHR40132:SF1">
    <property type="entry name" value="PRE-MRNA-SPLICING FACTOR 38B"/>
    <property type="match status" value="1"/>
</dbReference>
<feature type="compositionally biased region" description="Basic and acidic residues" evidence="1">
    <location>
        <begin position="62"/>
        <end position="107"/>
    </location>
</feature>
<feature type="region of interest" description="Disordered" evidence="1">
    <location>
        <begin position="245"/>
        <end position="276"/>
    </location>
</feature>
<feature type="compositionally biased region" description="Polar residues" evidence="1">
    <location>
        <begin position="148"/>
        <end position="157"/>
    </location>
</feature>
<sequence length="276" mass="31257">MPPASDLDDDYVARLLAEDAKKTSHKYASQGLSAFQPKRRAADVLKPNTRFLSHIVREADHHNAALKRKEEQESERRLRALRDGHEPPRKRLRADESDQSKRSRMLKDILGATQQDSSGKHRSAADESRSSRDHRDGGKAEQKHSLAASRNPSQLDGTISDGEEAVQKKRGRGAHRARPGIDEHFARSYDPSQDVSLDSDHDSDAEDWDLALEAMRDRAKWKRNQASRMREAGFDENQISKMENSFLVDDSHDGNRSSVKWSSKGEVREWDAGKVQ</sequence>
<accession>A0AAN8I219</accession>
<dbReference type="Proteomes" id="UP001316803">
    <property type="component" value="Unassembled WGS sequence"/>
</dbReference>
<evidence type="ECO:0008006" key="4">
    <source>
        <dbReference type="Google" id="ProtNLM"/>
    </source>
</evidence>
<keyword evidence="3" id="KW-1185">Reference proteome</keyword>